<feature type="compositionally biased region" description="Acidic residues" evidence="1">
    <location>
        <begin position="488"/>
        <end position="497"/>
    </location>
</feature>
<dbReference type="Pfam" id="PF08487">
    <property type="entry name" value="VIT"/>
    <property type="match status" value="1"/>
</dbReference>
<evidence type="ECO:0000259" key="3">
    <source>
        <dbReference type="PROSITE" id="PS51468"/>
    </source>
</evidence>
<dbReference type="InterPro" id="IPR036465">
    <property type="entry name" value="vWFA_dom_sf"/>
</dbReference>
<feature type="compositionally biased region" description="Polar residues" evidence="1">
    <location>
        <begin position="705"/>
        <end position="716"/>
    </location>
</feature>
<feature type="region of interest" description="Disordered" evidence="1">
    <location>
        <begin position="750"/>
        <end position="777"/>
    </location>
</feature>
<dbReference type="SUPFAM" id="SSF53300">
    <property type="entry name" value="vWA-like"/>
    <property type="match status" value="1"/>
</dbReference>
<dbReference type="Proteomes" id="UP000053732">
    <property type="component" value="Unassembled WGS sequence"/>
</dbReference>
<dbReference type="AlphaFoldDB" id="A0A0G4PL71"/>
<feature type="region of interest" description="Disordered" evidence="1">
    <location>
        <begin position="488"/>
        <end position="520"/>
    </location>
</feature>
<feature type="domain" description="VWFA" evidence="2">
    <location>
        <begin position="291"/>
        <end position="467"/>
    </location>
</feature>
<protein>
    <submittedName>
        <fullName evidence="4">von Willebrand factor, type A</fullName>
    </submittedName>
</protein>
<dbReference type="InterPro" id="IPR002035">
    <property type="entry name" value="VWF_A"/>
</dbReference>
<evidence type="ECO:0000313" key="4">
    <source>
        <dbReference type="EMBL" id="CRL26898.1"/>
    </source>
</evidence>
<sequence>MAGYCGCLWYNPGNLQPQYLPQVSLEAHATILSSAARTTLTQTFVNPSDRVIEEISYHFPLYDGVSVVGFECKVGSRLLQSKVKTKSQANADYKNAVAQHQTAAVMDHTSMNDVFVIRLGNVPARGKINVDITFVGELKQDSQTDGIRYTLPSTIAPRYGTRTPYDSTQLSSLGLPANLKGMSITVDVQMEKGLVIRELESPSHRVKVSLGRVSSTPATSSIFEPSQASASVIPQQKDTSVVLEQDFVVLIKADGLDTPCALLERHPTIPNQRALMATIVPKFSLRPASPEVVFVIDRSGSMGNKIPTLRSALQVFLKSLPVGICFNICSFGYSYSFMWPTSKVYDASSLQQALDFVDTVEADMGGTQMQGAVMATVQNRLNFKDLDVLLLTDGQIYDQDRLFDFVREKAADNTARFFSLGIGKAASHSLIEGIARAGNGFCQSVTEYEELDRKVVRMLKGALTPHIHDFELEVEYDTETEREFDFVSDTENFTDSETEGKEKEGDGADSVEGTAGNSSKPILLYDENFQESDINVDTEKRAAETLPTITPPRAIRAPYNIPPLYPFIRTNVFLLMDPHSPEKIPKSLKFTATSNDSPLELRIPICDIGTGETIHQLASRKAVIELEEGHGWLAHAKDKKGNKFKQFHADTKQRLTERECQNLGIKFQVTGKYCSFVALEECSSSAEQQDQQHTPKEHAVERVSPMSQSVRFSSTPAPLIGPEPTRTGGVHGRRRSLFGGRAGDCIPQMQATHVEPRRSSNSQVAPSTPMGPGDSSRLCRATPLLPLPMAMLGAVVAAPAPVGPGVPRHRYGSTASPASPAAPRLGGMLHRTIPIGTTPTPTLTKTPQMRMHELIDLQTYEGSWMWSNQLFELLECNMNSTTNRLATMYRSVNRQVEKGFPHGDEAAVLATLLAMGWLQKKHPGLRAVWELVHEKASGWVRIQLKKMRDQRSPAAIIASIQDEIVDMI</sequence>
<dbReference type="STRING" id="1429867.A0A0G4PL71"/>
<dbReference type="EMBL" id="HG793153">
    <property type="protein sequence ID" value="CRL26898.1"/>
    <property type="molecule type" value="Genomic_DNA"/>
</dbReference>
<dbReference type="InterPro" id="IPR013694">
    <property type="entry name" value="VIT"/>
</dbReference>
<dbReference type="PROSITE" id="PS50234">
    <property type="entry name" value="VWFA"/>
    <property type="match status" value="1"/>
</dbReference>
<organism evidence="4 5">
    <name type="scientific">Penicillium camemberti (strain FM 013)</name>
    <dbReference type="NCBI Taxonomy" id="1429867"/>
    <lineage>
        <taxon>Eukaryota</taxon>
        <taxon>Fungi</taxon>
        <taxon>Dikarya</taxon>
        <taxon>Ascomycota</taxon>
        <taxon>Pezizomycotina</taxon>
        <taxon>Eurotiomycetes</taxon>
        <taxon>Eurotiomycetidae</taxon>
        <taxon>Eurotiales</taxon>
        <taxon>Aspergillaceae</taxon>
        <taxon>Penicillium</taxon>
    </lineage>
</organism>
<evidence type="ECO:0000259" key="2">
    <source>
        <dbReference type="PROSITE" id="PS50234"/>
    </source>
</evidence>
<dbReference type="PANTHER" id="PTHR45737">
    <property type="entry name" value="VON WILLEBRAND FACTOR A DOMAIN-CONTAINING PROTEIN 5A"/>
    <property type="match status" value="1"/>
</dbReference>
<accession>A0A0G4PL71</accession>
<evidence type="ECO:0000256" key="1">
    <source>
        <dbReference type="SAM" id="MobiDB-lite"/>
    </source>
</evidence>
<dbReference type="SMART" id="SM00609">
    <property type="entry name" value="VIT"/>
    <property type="match status" value="1"/>
</dbReference>
<feature type="region of interest" description="Disordered" evidence="1">
    <location>
        <begin position="687"/>
        <end position="732"/>
    </location>
</feature>
<proteinExistence type="predicted"/>
<gene>
    <name evidence="4" type="ORF">PCAMFM013_S020g000057</name>
</gene>
<dbReference type="PROSITE" id="PS51468">
    <property type="entry name" value="VIT"/>
    <property type="match status" value="1"/>
</dbReference>
<name>A0A0G4PL71_PENC3</name>
<reference evidence="4 5" key="1">
    <citation type="journal article" date="2014" name="Nat. Commun.">
        <title>Multiple recent horizontal transfers of a large genomic region in cheese making fungi.</title>
        <authorList>
            <person name="Cheeseman K."/>
            <person name="Ropars J."/>
            <person name="Renault P."/>
            <person name="Dupont J."/>
            <person name="Gouzy J."/>
            <person name="Branca A."/>
            <person name="Abraham A.L."/>
            <person name="Ceppi M."/>
            <person name="Conseiller E."/>
            <person name="Debuchy R."/>
            <person name="Malagnac F."/>
            <person name="Goarin A."/>
            <person name="Silar P."/>
            <person name="Lacoste S."/>
            <person name="Sallet E."/>
            <person name="Bensimon A."/>
            <person name="Giraud T."/>
            <person name="Brygoo Y."/>
        </authorList>
    </citation>
    <scope>NUCLEOTIDE SEQUENCE [LARGE SCALE GENOMIC DNA]</scope>
    <source>
        <strain evidence="5">FM 013</strain>
    </source>
</reference>
<dbReference type="SMART" id="SM00327">
    <property type="entry name" value="VWA"/>
    <property type="match status" value="1"/>
</dbReference>
<dbReference type="Gene3D" id="3.40.50.410">
    <property type="entry name" value="von Willebrand factor, type A domain"/>
    <property type="match status" value="1"/>
</dbReference>
<dbReference type="PANTHER" id="PTHR45737:SF6">
    <property type="entry name" value="VON WILLEBRAND FACTOR A DOMAIN-CONTAINING PROTEIN 5A"/>
    <property type="match status" value="1"/>
</dbReference>
<dbReference type="Pfam" id="PF13768">
    <property type="entry name" value="VWA_3"/>
    <property type="match status" value="1"/>
</dbReference>
<keyword evidence="5" id="KW-1185">Reference proteome</keyword>
<evidence type="ECO:0000313" key="5">
    <source>
        <dbReference type="Proteomes" id="UP000053732"/>
    </source>
</evidence>
<feature type="domain" description="VIT" evidence="3">
    <location>
        <begin position="6"/>
        <end position="136"/>
    </location>
</feature>